<evidence type="ECO:0000256" key="4">
    <source>
        <dbReference type="ARBA" id="ARBA00022801"/>
    </source>
</evidence>
<proteinExistence type="inferred from homology"/>
<dbReference type="GO" id="GO:0046513">
    <property type="term" value="P:ceramide biosynthetic process"/>
    <property type="evidence" value="ECO:0007669"/>
    <property type="project" value="TreeGrafter"/>
</dbReference>
<gene>
    <name evidence="10" type="ORF">PACTADRAFT_4486</name>
</gene>
<accession>A0A1E4TP96</accession>
<comment type="similarity">
    <text evidence="2">Belongs to the alkaline ceramidase family.</text>
</comment>
<evidence type="ECO:0000256" key="8">
    <source>
        <dbReference type="PIRSR" id="PIRSR608901-2"/>
    </source>
</evidence>
<keyword evidence="11" id="KW-1185">Reference proteome</keyword>
<feature type="transmembrane region" description="Helical" evidence="9">
    <location>
        <begin position="237"/>
        <end position="260"/>
    </location>
</feature>
<feature type="transmembrane region" description="Helical" evidence="9">
    <location>
        <begin position="45"/>
        <end position="63"/>
    </location>
</feature>
<dbReference type="EMBL" id="KV454017">
    <property type="protein sequence ID" value="ODV93583.1"/>
    <property type="molecule type" value="Genomic_DNA"/>
</dbReference>
<evidence type="ECO:0000256" key="3">
    <source>
        <dbReference type="ARBA" id="ARBA00022692"/>
    </source>
</evidence>
<feature type="transmembrane region" description="Helical" evidence="9">
    <location>
        <begin position="70"/>
        <end position="91"/>
    </location>
</feature>
<evidence type="ECO:0000256" key="6">
    <source>
        <dbReference type="ARBA" id="ARBA00023136"/>
    </source>
</evidence>
<evidence type="ECO:0000256" key="5">
    <source>
        <dbReference type="ARBA" id="ARBA00022989"/>
    </source>
</evidence>
<feature type="transmembrane region" description="Helical" evidence="9">
    <location>
        <begin position="187"/>
        <end position="206"/>
    </location>
</feature>
<dbReference type="GO" id="GO:0005789">
    <property type="term" value="C:endoplasmic reticulum membrane"/>
    <property type="evidence" value="ECO:0007669"/>
    <property type="project" value="TreeGrafter"/>
</dbReference>
<feature type="binding site" evidence="7">
    <location>
        <position position="30"/>
    </location>
    <ligand>
        <name>Ca(2+)</name>
        <dbReference type="ChEBI" id="CHEBI:29108"/>
    </ligand>
</feature>
<sequence>MSFEFVFREYPEPKPLDFIGYWGPVTATIDWCEENYVISPFFAEFINATTNLSFFILSMYHLYSALKNKLGNLFIFVSIGMGVVGLGSWFFHMTLKYEFQLMDELPMIYVTAIPSAYLFGYGNSVFIKKLTCILVFTAMLVMTIIYCFIYKDPVIHQICYAFLNFAIIIRSLLLTNKKVKDQKQRIFLYKLLFKSFSLFAFGFFIWNIDNEFCIHLINLRRNLFGIPLGFLLEGHGWWHIFTSLGIYNFVLYMEILVTYLEGLENNYDLIWKWKFFGQLVLKPNMKSLADVHIFEDDSKITKKNI</sequence>
<keyword evidence="6 9" id="KW-0472">Membrane</keyword>
<dbReference type="PANTHER" id="PTHR46187:SF3">
    <property type="entry name" value="ALKALINE CERAMIDASE 3"/>
    <property type="match status" value="1"/>
</dbReference>
<keyword evidence="7" id="KW-0479">Metal-binding</keyword>
<feature type="binding site" evidence="8">
    <location>
        <position position="235"/>
    </location>
    <ligand>
        <name>Zn(2+)</name>
        <dbReference type="ChEBI" id="CHEBI:29105"/>
        <note>catalytic</note>
    </ligand>
</feature>
<dbReference type="PANTHER" id="PTHR46187">
    <property type="entry name" value="ALKALINE CERAMIDASE 3"/>
    <property type="match status" value="1"/>
</dbReference>
<evidence type="ECO:0000256" key="2">
    <source>
        <dbReference type="ARBA" id="ARBA00009780"/>
    </source>
</evidence>
<feature type="transmembrane region" description="Helical" evidence="9">
    <location>
        <begin position="155"/>
        <end position="175"/>
    </location>
</feature>
<keyword evidence="7" id="KW-0106">Calcium</keyword>
<dbReference type="GO" id="GO:0046514">
    <property type="term" value="P:ceramide catabolic process"/>
    <property type="evidence" value="ECO:0007669"/>
    <property type="project" value="TreeGrafter"/>
</dbReference>
<feature type="transmembrane region" description="Helical" evidence="9">
    <location>
        <begin position="130"/>
        <end position="149"/>
    </location>
</feature>
<feature type="binding site" evidence="7">
    <location>
        <position position="44"/>
    </location>
    <ligand>
        <name>Ca(2+)</name>
        <dbReference type="ChEBI" id="CHEBI:29108"/>
    </ligand>
</feature>
<comment type="subcellular location">
    <subcellularLocation>
        <location evidence="1">Membrane</location>
        <topology evidence="1">Multi-pass membrane protein</topology>
    </subcellularLocation>
</comment>
<evidence type="ECO:0000313" key="10">
    <source>
        <dbReference type="EMBL" id="ODV93583.1"/>
    </source>
</evidence>
<dbReference type="STRING" id="669874.A0A1E4TP96"/>
<evidence type="ECO:0000256" key="7">
    <source>
        <dbReference type="PIRSR" id="PIRSR608901-1"/>
    </source>
</evidence>
<evidence type="ECO:0000256" key="1">
    <source>
        <dbReference type="ARBA" id="ARBA00004141"/>
    </source>
</evidence>
<evidence type="ECO:0008006" key="12">
    <source>
        <dbReference type="Google" id="ProtNLM"/>
    </source>
</evidence>
<keyword evidence="5 9" id="KW-1133">Transmembrane helix</keyword>
<comment type="cofactor">
    <cofactor evidence="8">
        <name>Zn(2+)</name>
        <dbReference type="ChEBI" id="CHEBI:29105"/>
    </cofactor>
</comment>
<dbReference type="OrthoDB" id="187171at2759"/>
<dbReference type="Pfam" id="PF05875">
    <property type="entry name" value="Ceramidase"/>
    <property type="match status" value="1"/>
</dbReference>
<dbReference type="InterPro" id="IPR008901">
    <property type="entry name" value="ACER"/>
</dbReference>
<dbReference type="AlphaFoldDB" id="A0A1E4TP96"/>
<protein>
    <recommendedName>
        <fullName evidence="12">Alkaline ceramidase</fullName>
    </recommendedName>
</protein>
<feature type="binding site" evidence="7">
    <location>
        <position position="33"/>
    </location>
    <ligand>
        <name>Ca(2+)</name>
        <dbReference type="ChEBI" id="CHEBI:29108"/>
    </ligand>
</feature>
<evidence type="ECO:0000313" key="11">
    <source>
        <dbReference type="Proteomes" id="UP000094236"/>
    </source>
</evidence>
<name>A0A1E4TP96_PACTA</name>
<feature type="binding site" evidence="7">
    <location>
        <position position="35"/>
    </location>
    <ligand>
        <name>Ca(2+)</name>
        <dbReference type="ChEBI" id="CHEBI:29108"/>
    </ligand>
</feature>
<dbReference type="GO" id="GO:0046872">
    <property type="term" value="F:metal ion binding"/>
    <property type="evidence" value="ECO:0007669"/>
    <property type="project" value="UniProtKB-KW"/>
</dbReference>
<keyword evidence="4" id="KW-0378">Hydrolase</keyword>
<feature type="binding site" evidence="7">
    <location>
        <position position="31"/>
    </location>
    <ligand>
        <name>Ca(2+)</name>
        <dbReference type="ChEBI" id="CHEBI:29108"/>
    </ligand>
</feature>
<organism evidence="10 11">
    <name type="scientific">Pachysolen tannophilus NRRL Y-2460</name>
    <dbReference type="NCBI Taxonomy" id="669874"/>
    <lineage>
        <taxon>Eukaryota</taxon>
        <taxon>Fungi</taxon>
        <taxon>Dikarya</taxon>
        <taxon>Ascomycota</taxon>
        <taxon>Saccharomycotina</taxon>
        <taxon>Pichiomycetes</taxon>
        <taxon>Pachysolenaceae</taxon>
        <taxon>Pachysolen</taxon>
    </lineage>
</organism>
<keyword evidence="8" id="KW-0862">Zinc</keyword>
<evidence type="ECO:0000256" key="9">
    <source>
        <dbReference type="SAM" id="Phobius"/>
    </source>
</evidence>
<keyword evidence="3 9" id="KW-0812">Transmembrane</keyword>
<feature type="transmembrane region" description="Helical" evidence="9">
    <location>
        <begin position="106"/>
        <end position="123"/>
    </location>
</feature>
<dbReference type="Proteomes" id="UP000094236">
    <property type="component" value="Unassembled WGS sequence"/>
</dbReference>
<feature type="binding site" evidence="8">
    <location>
        <position position="92"/>
    </location>
    <ligand>
        <name>Zn(2+)</name>
        <dbReference type="ChEBI" id="CHEBI:29105"/>
        <note>catalytic</note>
    </ligand>
</feature>
<reference evidence="11" key="1">
    <citation type="submission" date="2016-05" db="EMBL/GenBank/DDBJ databases">
        <title>Comparative genomics of biotechnologically important yeasts.</title>
        <authorList>
            <consortium name="DOE Joint Genome Institute"/>
            <person name="Riley R."/>
            <person name="Haridas S."/>
            <person name="Wolfe K.H."/>
            <person name="Lopes M.R."/>
            <person name="Hittinger C.T."/>
            <person name="Goker M."/>
            <person name="Salamov A."/>
            <person name="Wisecaver J."/>
            <person name="Long T.M."/>
            <person name="Aerts A.L."/>
            <person name="Barry K."/>
            <person name="Choi C."/>
            <person name="Clum A."/>
            <person name="Coughlan A.Y."/>
            <person name="Deshpande S."/>
            <person name="Douglass A.P."/>
            <person name="Hanson S.J."/>
            <person name="Klenk H.-P."/>
            <person name="Labutti K."/>
            <person name="Lapidus A."/>
            <person name="Lindquist E."/>
            <person name="Lipzen A."/>
            <person name="Meier-Kolthoff J.P."/>
            <person name="Ohm R.A."/>
            <person name="Otillar R.P."/>
            <person name="Pangilinan J."/>
            <person name="Peng Y."/>
            <person name="Rokas A."/>
            <person name="Rosa C.A."/>
            <person name="Scheuner C."/>
            <person name="Sibirny A.A."/>
            <person name="Slot J.C."/>
            <person name="Stielow J.B."/>
            <person name="Sun H."/>
            <person name="Kurtzman C.P."/>
            <person name="Blackwell M."/>
            <person name="Grigoriev I.V."/>
            <person name="Jeffries T.W."/>
        </authorList>
    </citation>
    <scope>NUCLEOTIDE SEQUENCE [LARGE SCALE GENOMIC DNA]</scope>
    <source>
        <strain evidence="11">NRRL Y-2460</strain>
    </source>
</reference>
<feature type="binding site" evidence="8">
    <location>
        <position position="239"/>
    </location>
    <ligand>
        <name>Zn(2+)</name>
        <dbReference type="ChEBI" id="CHEBI:29105"/>
        <note>catalytic</note>
    </ligand>
</feature>
<dbReference type="GO" id="GO:0016811">
    <property type="term" value="F:hydrolase activity, acting on carbon-nitrogen (but not peptide) bonds, in linear amides"/>
    <property type="evidence" value="ECO:0007669"/>
    <property type="project" value="InterPro"/>
</dbReference>